<gene>
    <name evidence="3" type="ORF">GCM10010923_04390</name>
</gene>
<dbReference type="Pfam" id="PF03061">
    <property type="entry name" value="4HBT"/>
    <property type="match status" value="1"/>
</dbReference>
<dbReference type="Gene3D" id="3.10.129.10">
    <property type="entry name" value="Hotdog Thioesterase"/>
    <property type="match status" value="1"/>
</dbReference>
<comment type="caution">
    <text evidence="3">The sequence shown here is derived from an EMBL/GenBank/DDBJ whole genome shotgun (WGS) entry which is preliminary data.</text>
</comment>
<dbReference type="SUPFAM" id="SSF54637">
    <property type="entry name" value="Thioesterase/thiol ester dehydrase-isomerase"/>
    <property type="match status" value="1"/>
</dbReference>
<dbReference type="InterPro" id="IPR029069">
    <property type="entry name" value="HotDog_dom_sf"/>
</dbReference>
<sequence length="136" mass="14964">MAEEQVNIARRLPPYARGLGIEVERLEGHAPVLAMDFSERVQGRPGYLHGGALSGLLEMAAIAALQCELEADGGLRRIKPVNVTIEFMRGGTEQRTFALGRVTRAGRRIANVQVEAWQDDRDKPIATAFLNIALRD</sequence>
<protein>
    <submittedName>
        <fullName evidence="3">Thioesterase</fullName>
    </submittedName>
</protein>
<evidence type="ECO:0000313" key="3">
    <source>
        <dbReference type="EMBL" id="GFZ99212.1"/>
    </source>
</evidence>
<name>A0ABQ1F4V6_9SPHN</name>
<accession>A0ABQ1F4V6</accession>
<dbReference type="NCBIfam" id="TIGR00369">
    <property type="entry name" value="unchar_dom_1"/>
    <property type="match status" value="1"/>
</dbReference>
<dbReference type="CDD" id="cd03443">
    <property type="entry name" value="PaaI_thioesterase"/>
    <property type="match status" value="1"/>
</dbReference>
<evidence type="ECO:0000256" key="1">
    <source>
        <dbReference type="ARBA" id="ARBA00022801"/>
    </source>
</evidence>
<feature type="domain" description="Thioesterase" evidence="2">
    <location>
        <begin position="46"/>
        <end position="123"/>
    </location>
</feature>
<dbReference type="EMBL" id="BMID01000001">
    <property type="protein sequence ID" value="GFZ99212.1"/>
    <property type="molecule type" value="Genomic_DNA"/>
</dbReference>
<keyword evidence="4" id="KW-1185">Reference proteome</keyword>
<keyword evidence="1" id="KW-0378">Hydrolase</keyword>
<evidence type="ECO:0000313" key="4">
    <source>
        <dbReference type="Proteomes" id="UP000603317"/>
    </source>
</evidence>
<evidence type="ECO:0000259" key="2">
    <source>
        <dbReference type="Pfam" id="PF03061"/>
    </source>
</evidence>
<dbReference type="Proteomes" id="UP000603317">
    <property type="component" value="Unassembled WGS sequence"/>
</dbReference>
<dbReference type="InterPro" id="IPR006683">
    <property type="entry name" value="Thioestr_dom"/>
</dbReference>
<dbReference type="InterPro" id="IPR003736">
    <property type="entry name" value="PAAI_dom"/>
</dbReference>
<dbReference type="RefSeq" id="WP_188641144.1">
    <property type="nucleotide sequence ID" value="NZ_BMID01000001.1"/>
</dbReference>
<organism evidence="3 4">
    <name type="scientific">Blastomonas marina</name>
    <dbReference type="NCBI Taxonomy" id="1867408"/>
    <lineage>
        <taxon>Bacteria</taxon>
        <taxon>Pseudomonadati</taxon>
        <taxon>Pseudomonadota</taxon>
        <taxon>Alphaproteobacteria</taxon>
        <taxon>Sphingomonadales</taxon>
        <taxon>Sphingomonadaceae</taxon>
        <taxon>Blastomonas</taxon>
    </lineage>
</organism>
<reference evidence="4" key="1">
    <citation type="journal article" date="2019" name="Int. J. Syst. Evol. Microbiol.">
        <title>The Global Catalogue of Microorganisms (GCM) 10K type strain sequencing project: providing services to taxonomists for standard genome sequencing and annotation.</title>
        <authorList>
            <consortium name="The Broad Institute Genomics Platform"/>
            <consortium name="The Broad Institute Genome Sequencing Center for Infectious Disease"/>
            <person name="Wu L."/>
            <person name="Ma J."/>
        </authorList>
    </citation>
    <scope>NUCLEOTIDE SEQUENCE [LARGE SCALE GENOMIC DNA]</scope>
    <source>
        <strain evidence="4">CGMCC 1.15297</strain>
    </source>
</reference>
<proteinExistence type="predicted"/>